<dbReference type="AlphaFoldDB" id="A0A291H0P8"/>
<dbReference type="EMBL" id="CP023564">
    <property type="protein sequence ID" value="ATG56033.1"/>
    <property type="molecule type" value="Genomic_DNA"/>
</dbReference>
<accession>A0A291H0P8</accession>
<keyword evidence="3" id="KW-1185">Reference proteome</keyword>
<evidence type="ECO:0000313" key="2">
    <source>
        <dbReference type="EMBL" id="ATG56033.1"/>
    </source>
</evidence>
<gene>
    <name evidence="2" type="ORF">CFK41_15545</name>
</gene>
<feature type="transmembrane region" description="Helical" evidence="1">
    <location>
        <begin position="508"/>
        <end position="530"/>
    </location>
</feature>
<protein>
    <submittedName>
        <fullName evidence="2">Uncharacterized protein</fullName>
    </submittedName>
</protein>
<reference evidence="2 3" key="1">
    <citation type="journal article" date="2014" name="Int. J. Syst. Evol. Microbiol.">
        <title>Brachybacterium ginsengisoli sp. nov., isolated from soil of a ginseng field.</title>
        <authorList>
            <person name="Hoang V.A."/>
            <person name="Kim Y.J."/>
            <person name="Nguyen N.L."/>
            <person name="Yang D.C."/>
        </authorList>
    </citation>
    <scope>NUCLEOTIDE SEQUENCE [LARGE SCALE GENOMIC DNA]</scope>
    <source>
        <strain evidence="2 3">DCY80</strain>
    </source>
</reference>
<organism evidence="2 3">
    <name type="scientific">Brachybacterium ginsengisoli</name>
    <dbReference type="NCBI Taxonomy" id="1331682"/>
    <lineage>
        <taxon>Bacteria</taxon>
        <taxon>Bacillati</taxon>
        <taxon>Actinomycetota</taxon>
        <taxon>Actinomycetes</taxon>
        <taxon>Micrococcales</taxon>
        <taxon>Dermabacteraceae</taxon>
        <taxon>Brachybacterium</taxon>
    </lineage>
</organism>
<evidence type="ECO:0000256" key="1">
    <source>
        <dbReference type="SAM" id="Phobius"/>
    </source>
</evidence>
<dbReference type="KEGG" id="bgg:CFK41_15545"/>
<dbReference type="Proteomes" id="UP000217889">
    <property type="component" value="Chromosome"/>
</dbReference>
<name>A0A291H0P8_9MICO</name>
<sequence length="671" mass="72060">MTRAWQGENWQLVEPEQSTATGEVEIGVLWGRGTLDERVEHAGSLVLALEALALELGRPGAVRAEVKIGSDVCGLSLRGELEGVRAAWAGLPDLFTSTLDTTGLTPGHVSELPWLEDVLLRTGPSGAALQLFRFETEGTQDAARRLLRELDPRRGDVPCVFWTDQESLVGAAFAVGPLRGAGLGRRWAEGTPRWRRDPEAWPQGGNRASVVPIPERGHEVLSMMVPRTADGIVAAELVRSCLVRTLDRTLDGTLALERSEPVDVTSRMTGMGEGLHVVLSFRTFLAPERRPDLFTALLQDLDDLPGSAVEEAIADSISSARCEREQRVHGLSPAMEPTAQGVHEALVAAQRSLHICLDPALLSLREHARLSALPVVGPVEEDPSAPAETYRGSMRSAMLGNGDTSTRARLSLTTLHVSGSGMVNDVSPRAELPDTATVDLTRVIAVWDQPPGAVWLLAHTGELIRVSSSALVGRKAFTRDLDAALHGVPRVTQRGWSHRRDFSGLPGALFGCLLVLSPGLLFFGFVGVMIHHQNSGPAWIERSPSWTETVELTNGTDITVHQPVPATSPSSAGGEGEFIVDVTVCGGIDSLGKTPAGETAEREVQNTVQSSDYALRGEGGTELTPVITEEQPPVLLEPKECTSLELHYRGELGDQPALVYTNAVGDEVSWS</sequence>
<evidence type="ECO:0000313" key="3">
    <source>
        <dbReference type="Proteomes" id="UP000217889"/>
    </source>
</evidence>
<keyword evidence="1" id="KW-0812">Transmembrane</keyword>
<keyword evidence="1" id="KW-0472">Membrane</keyword>
<proteinExistence type="predicted"/>
<keyword evidence="1" id="KW-1133">Transmembrane helix</keyword>